<keyword evidence="3" id="KW-1185">Reference proteome</keyword>
<dbReference type="Gene3D" id="1.10.600.10">
    <property type="entry name" value="Farnesyl Diphosphate Synthase"/>
    <property type="match status" value="1"/>
</dbReference>
<feature type="region of interest" description="Disordered" evidence="1">
    <location>
        <begin position="1"/>
        <end position="21"/>
    </location>
</feature>
<feature type="region of interest" description="Disordered" evidence="1">
    <location>
        <begin position="308"/>
        <end position="485"/>
    </location>
</feature>
<feature type="compositionally biased region" description="Low complexity" evidence="1">
    <location>
        <begin position="334"/>
        <end position="345"/>
    </location>
</feature>
<accession>A0ABT0GAQ1</accession>
<name>A0ABT0GAQ1_9ACTN</name>
<dbReference type="SUPFAM" id="SSF48576">
    <property type="entry name" value="Terpenoid synthases"/>
    <property type="match status" value="1"/>
</dbReference>
<dbReference type="InterPro" id="IPR008949">
    <property type="entry name" value="Isoprenoid_synthase_dom_sf"/>
</dbReference>
<evidence type="ECO:0008006" key="4">
    <source>
        <dbReference type="Google" id="ProtNLM"/>
    </source>
</evidence>
<organism evidence="2 3">
    <name type="scientific">Actinomadura luzonensis</name>
    <dbReference type="NCBI Taxonomy" id="2805427"/>
    <lineage>
        <taxon>Bacteria</taxon>
        <taxon>Bacillati</taxon>
        <taxon>Actinomycetota</taxon>
        <taxon>Actinomycetes</taxon>
        <taxon>Streptosporangiales</taxon>
        <taxon>Thermomonosporaceae</taxon>
        <taxon>Actinomadura</taxon>
    </lineage>
</organism>
<evidence type="ECO:0000256" key="1">
    <source>
        <dbReference type="SAM" id="MobiDB-lite"/>
    </source>
</evidence>
<dbReference type="Pfam" id="PF19086">
    <property type="entry name" value="Terpene_syn_C_2"/>
    <property type="match status" value="1"/>
</dbReference>
<comment type="caution">
    <text evidence="2">The sequence shown here is derived from an EMBL/GenBank/DDBJ whole genome shotgun (WGS) entry which is preliminary data.</text>
</comment>
<dbReference type="EMBL" id="JAKRKC020000003">
    <property type="protein sequence ID" value="MCK2221682.1"/>
    <property type="molecule type" value="Genomic_DNA"/>
</dbReference>
<feature type="compositionally biased region" description="Gly residues" evidence="1">
    <location>
        <begin position="346"/>
        <end position="378"/>
    </location>
</feature>
<gene>
    <name evidence="2" type="ORF">MF672_048940</name>
</gene>
<protein>
    <recommendedName>
        <fullName evidence="4">Terpene synthase</fullName>
    </recommendedName>
</protein>
<evidence type="ECO:0000313" key="2">
    <source>
        <dbReference type="EMBL" id="MCK2221682.1"/>
    </source>
</evidence>
<dbReference type="Proteomes" id="UP001317259">
    <property type="component" value="Unassembled WGS sequence"/>
</dbReference>
<evidence type="ECO:0000313" key="3">
    <source>
        <dbReference type="Proteomes" id="UP001317259"/>
    </source>
</evidence>
<feature type="compositionally biased region" description="Low complexity" evidence="1">
    <location>
        <begin position="430"/>
        <end position="439"/>
    </location>
</feature>
<proteinExistence type="predicted"/>
<sequence>MPSQPSANPTPDPPAPAHQRSRAWAQEQGLLETWDETRFESLALSSKAGHCHPGANAEELELAADWYVWAAWLDDHFFGTYRGERRQAGRFLDRLARLVPEEADERPPSPSGPGERALAELWARTARLDEARYPTSGAWRRRFADSTRSLVRGRLRLLDGLAAGRAPNPLEYVAAWRSCGGAAWAAVLVERVGGAELPEAVVEARAVRAVQDAFADGVHLLGDLRGHAAGEPAWGPGWNAVAVFERFLRCDARTAAERVDRLRLSRLRRFEHAALAGIPLLAEAARLGTGERDRLCRYVAALRDWQTGHATWHPTPPPDASAHRWRPTRARVTGGPASGDPASGGPASGGPASGGPASGGPASGGPASGGPASGGPASGGPRRATPHRASGRRVAGRMASGHRASGRRVAGRMASGHRASGRRMAGHWTSGGNSSSGRLSRGRRTSGHSTGGDLTGGPLTSSHLTGSHLASGHRASGQWAGGRWGSIRRGIRSGCRISRCPGPSG</sequence>
<dbReference type="RefSeq" id="WP_247815809.1">
    <property type="nucleotide sequence ID" value="NZ_JAKRKC020000003.1"/>
</dbReference>
<reference evidence="2 3" key="1">
    <citation type="submission" date="2022-04" db="EMBL/GenBank/DDBJ databases">
        <title>Genome draft of Actinomadura sp. ATCC 31491.</title>
        <authorList>
            <person name="Shi X."/>
            <person name="Du Y."/>
        </authorList>
    </citation>
    <scope>NUCLEOTIDE SEQUENCE [LARGE SCALE GENOMIC DNA]</scope>
    <source>
        <strain evidence="2 3">ATCC 31491</strain>
    </source>
</reference>
<feature type="compositionally biased region" description="Basic residues" evidence="1">
    <location>
        <begin position="384"/>
        <end position="395"/>
    </location>
</feature>